<dbReference type="InterPro" id="IPR044946">
    <property type="entry name" value="Restrct_endonuc_typeI_TRD_sf"/>
</dbReference>
<dbReference type="SUPFAM" id="SSF116734">
    <property type="entry name" value="DNA methylase specificity domain"/>
    <property type="match status" value="1"/>
</dbReference>
<organism evidence="5 6">
    <name type="scientific">Celerinatantimonas yamalensis</name>
    <dbReference type="NCBI Taxonomy" id="559956"/>
    <lineage>
        <taxon>Bacteria</taxon>
        <taxon>Pseudomonadati</taxon>
        <taxon>Pseudomonadota</taxon>
        <taxon>Gammaproteobacteria</taxon>
        <taxon>Celerinatantimonadaceae</taxon>
        <taxon>Celerinatantimonas</taxon>
    </lineage>
</organism>
<keyword evidence="6" id="KW-1185">Reference proteome</keyword>
<dbReference type="Proteomes" id="UP001629953">
    <property type="component" value="Unassembled WGS sequence"/>
</dbReference>
<dbReference type="InterPro" id="IPR052021">
    <property type="entry name" value="Type-I_RS_S_subunit"/>
</dbReference>
<keyword evidence="5" id="KW-0378">Hydrolase</keyword>
<dbReference type="PANTHER" id="PTHR30408:SF12">
    <property type="entry name" value="TYPE I RESTRICTION ENZYME MJAVIII SPECIFICITY SUBUNIT"/>
    <property type="match status" value="1"/>
</dbReference>
<proteinExistence type="inferred from homology"/>
<feature type="domain" description="Type I restriction modification DNA specificity" evidence="4">
    <location>
        <begin position="30"/>
        <end position="135"/>
    </location>
</feature>
<evidence type="ECO:0000256" key="1">
    <source>
        <dbReference type="ARBA" id="ARBA00010923"/>
    </source>
</evidence>
<reference evidence="5 6" key="1">
    <citation type="journal article" date="2013" name="Int. J. Syst. Evol. Microbiol.">
        <title>Celerinatantimonas yamalensis sp. nov., a cold-adapted diazotrophic bacterium from a cold permafrost brine.</title>
        <authorList>
            <person name="Shcherbakova V."/>
            <person name="Chuvilskaya N."/>
            <person name="Rivkina E."/>
            <person name="Demidov N."/>
            <person name="Uchaeva V."/>
            <person name="Suetin S."/>
            <person name="Suzina N."/>
            <person name="Gilichinsky D."/>
        </authorList>
    </citation>
    <scope>NUCLEOTIDE SEQUENCE [LARGE SCALE GENOMIC DNA]</scope>
    <source>
        <strain evidence="5 6">C7</strain>
    </source>
</reference>
<keyword evidence="5" id="KW-0255">Endonuclease</keyword>
<dbReference type="GO" id="GO:0016787">
    <property type="term" value="F:hydrolase activity"/>
    <property type="evidence" value="ECO:0007669"/>
    <property type="project" value="UniProtKB-KW"/>
</dbReference>
<dbReference type="Gene3D" id="1.10.287.1120">
    <property type="entry name" value="Bipartite methylase S protein"/>
    <property type="match status" value="1"/>
</dbReference>
<keyword evidence="5" id="KW-0540">Nuclease</keyword>
<comment type="similarity">
    <text evidence="1">Belongs to the type-I restriction system S methylase family.</text>
</comment>
<evidence type="ECO:0000313" key="5">
    <source>
        <dbReference type="EMBL" id="MFM2486999.1"/>
    </source>
</evidence>
<dbReference type="EC" id="3.1.21.-" evidence="5"/>
<evidence type="ECO:0000259" key="4">
    <source>
        <dbReference type="Pfam" id="PF01420"/>
    </source>
</evidence>
<dbReference type="InterPro" id="IPR000055">
    <property type="entry name" value="Restrct_endonuc_typeI_TRD"/>
</dbReference>
<dbReference type="RefSeq" id="WP_408625298.1">
    <property type="nucleotide sequence ID" value="NZ_JBEQCT010000014.1"/>
</dbReference>
<evidence type="ECO:0000256" key="2">
    <source>
        <dbReference type="ARBA" id="ARBA00022747"/>
    </source>
</evidence>
<dbReference type="GO" id="GO:0004519">
    <property type="term" value="F:endonuclease activity"/>
    <property type="evidence" value="ECO:0007669"/>
    <property type="project" value="UniProtKB-KW"/>
</dbReference>
<evidence type="ECO:0000313" key="6">
    <source>
        <dbReference type="Proteomes" id="UP001629953"/>
    </source>
</evidence>
<name>A0ABW9GCN1_9GAMM</name>
<dbReference type="EMBL" id="JBEQCT010000014">
    <property type="protein sequence ID" value="MFM2486999.1"/>
    <property type="molecule type" value="Genomic_DNA"/>
</dbReference>
<accession>A0ABW9GCN1</accession>
<gene>
    <name evidence="5" type="ORF">ABUE30_18390</name>
</gene>
<dbReference type="PANTHER" id="PTHR30408">
    <property type="entry name" value="TYPE-1 RESTRICTION ENZYME ECOKI SPECIFICITY PROTEIN"/>
    <property type="match status" value="1"/>
</dbReference>
<protein>
    <submittedName>
        <fullName evidence="5">Restriction endonuclease subunit S</fullName>
        <ecNumber evidence="5">3.1.21.-</ecNumber>
    </submittedName>
</protein>
<sequence>MRAGYIDFSNQEYIDNEAFESWMTRGIPQFGDILFTTEAPLGMACKYPKDGVFGVGQRTVTLRVNEKLNSDFLLYFLLSEKGQLLIDLRSSGSTAKGIKSSELKKIKVYFPVIVEEQQKIASALTAVDKEIKLLEVKLTHFKQEKKALMQQLLTGKRRVKVDDKEVS</sequence>
<keyword evidence="2" id="KW-0680">Restriction system</keyword>
<evidence type="ECO:0000256" key="3">
    <source>
        <dbReference type="ARBA" id="ARBA00023125"/>
    </source>
</evidence>
<keyword evidence="3" id="KW-0238">DNA-binding</keyword>
<dbReference type="Gene3D" id="3.90.220.20">
    <property type="entry name" value="DNA methylase specificity domains"/>
    <property type="match status" value="1"/>
</dbReference>
<comment type="caution">
    <text evidence="5">The sequence shown here is derived from an EMBL/GenBank/DDBJ whole genome shotgun (WGS) entry which is preliminary data.</text>
</comment>
<dbReference type="Pfam" id="PF01420">
    <property type="entry name" value="Methylase_S"/>
    <property type="match status" value="1"/>
</dbReference>